<evidence type="ECO:0000313" key="2">
    <source>
        <dbReference type="Proteomes" id="UP001164929"/>
    </source>
</evidence>
<reference evidence="1" key="1">
    <citation type="journal article" date="2023" name="Mol. Ecol. Resour.">
        <title>Chromosome-level genome assembly of a triploid poplar Populus alba 'Berolinensis'.</title>
        <authorList>
            <person name="Chen S."/>
            <person name="Yu Y."/>
            <person name="Wang X."/>
            <person name="Wang S."/>
            <person name="Zhang T."/>
            <person name="Zhou Y."/>
            <person name="He R."/>
            <person name="Meng N."/>
            <person name="Wang Y."/>
            <person name="Liu W."/>
            <person name="Liu Z."/>
            <person name="Liu J."/>
            <person name="Guo Q."/>
            <person name="Huang H."/>
            <person name="Sederoff R.R."/>
            <person name="Wang G."/>
            <person name="Qu G."/>
            <person name="Chen S."/>
        </authorList>
    </citation>
    <scope>NUCLEOTIDE SEQUENCE</scope>
    <source>
        <strain evidence="1">SC-2020</strain>
    </source>
</reference>
<dbReference type="Gene3D" id="1.10.8.60">
    <property type="match status" value="1"/>
</dbReference>
<comment type="caution">
    <text evidence="1">The sequence shown here is derived from an EMBL/GenBank/DDBJ whole genome shotgun (WGS) entry which is preliminary data.</text>
</comment>
<proteinExistence type="predicted"/>
<dbReference type="EMBL" id="JAQIZT010000006">
    <property type="protein sequence ID" value="KAJ6993755.1"/>
    <property type="molecule type" value="Genomic_DNA"/>
</dbReference>
<dbReference type="AlphaFoldDB" id="A0AAD6QNT2"/>
<dbReference type="Proteomes" id="UP001164929">
    <property type="component" value="Chromosome 6"/>
</dbReference>
<organism evidence="1 2">
    <name type="scientific">Populus alba x Populus x berolinensis</name>
    <dbReference type="NCBI Taxonomy" id="444605"/>
    <lineage>
        <taxon>Eukaryota</taxon>
        <taxon>Viridiplantae</taxon>
        <taxon>Streptophyta</taxon>
        <taxon>Embryophyta</taxon>
        <taxon>Tracheophyta</taxon>
        <taxon>Spermatophyta</taxon>
        <taxon>Magnoliopsida</taxon>
        <taxon>eudicotyledons</taxon>
        <taxon>Gunneridae</taxon>
        <taxon>Pentapetalae</taxon>
        <taxon>rosids</taxon>
        <taxon>fabids</taxon>
        <taxon>Malpighiales</taxon>
        <taxon>Salicaceae</taxon>
        <taxon>Saliceae</taxon>
        <taxon>Populus</taxon>
    </lineage>
</organism>
<accession>A0AAD6QNT2</accession>
<name>A0AAD6QNT2_9ROSI</name>
<protein>
    <submittedName>
        <fullName evidence="1">Uncharacterized protein</fullName>
    </submittedName>
</protein>
<evidence type="ECO:0000313" key="1">
    <source>
        <dbReference type="EMBL" id="KAJ6993755.1"/>
    </source>
</evidence>
<sequence length="97" mass="10678">MDSGSGSGDCEVQWTVPEPLNQLDGFEASDKIKSRQEILKIQSRRMSLMREIDLKKIAEKTIGAPSGAELKLLIMTTVMGLCFSGSNFSVCPWKNVV</sequence>
<keyword evidence="2" id="KW-1185">Reference proteome</keyword>
<gene>
    <name evidence="1" type="ORF">NC653_016784</name>
</gene>